<evidence type="ECO:0000256" key="3">
    <source>
        <dbReference type="PROSITE-ProRule" id="PRU00354"/>
    </source>
</evidence>
<dbReference type="Gene3D" id="3.40.50.150">
    <property type="entry name" value="Vaccinia Virus protein VP39"/>
    <property type="match status" value="1"/>
</dbReference>
<dbReference type="PANTHER" id="PTHR46315">
    <property type="entry name" value="SPERMINE SYNTHASE"/>
    <property type="match status" value="1"/>
</dbReference>
<proteinExistence type="inferred from homology"/>
<dbReference type="Gene3D" id="2.30.140.10">
    <property type="entry name" value="Spermidine synthase, tetramerisation domain"/>
    <property type="match status" value="1"/>
</dbReference>
<dbReference type="PANTHER" id="PTHR46315:SF1">
    <property type="entry name" value="SPERMINE SYNTHASE"/>
    <property type="match status" value="1"/>
</dbReference>
<comment type="caution">
    <text evidence="5">The sequence shown here is derived from an EMBL/GenBank/DDBJ whole genome shotgun (WGS) entry which is preliminary data.</text>
</comment>
<dbReference type="InterPro" id="IPR030373">
    <property type="entry name" value="PABS_CS"/>
</dbReference>
<evidence type="ECO:0000259" key="4">
    <source>
        <dbReference type="PROSITE" id="PS51006"/>
    </source>
</evidence>
<dbReference type="InterPro" id="IPR015576">
    <property type="entry name" value="Spermine_synthase_animal"/>
</dbReference>
<dbReference type="PROSITE" id="PS51006">
    <property type="entry name" value="PABS_2"/>
    <property type="match status" value="1"/>
</dbReference>
<protein>
    <recommendedName>
        <fullName evidence="4">PABS domain-containing protein</fullName>
    </recommendedName>
</protein>
<feature type="domain" description="PABS" evidence="4">
    <location>
        <begin position="144"/>
        <end position="389"/>
    </location>
</feature>
<dbReference type="SUPFAM" id="SSF53335">
    <property type="entry name" value="S-adenosyl-L-methionine-dependent methyltransferases"/>
    <property type="match status" value="1"/>
</dbReference>
<accession>A0ABN8MT06</accession>
<dbReference type="InterPro" id="IPR035246">
    <property type="entry name" value="Spermidine_synt_N"/>
</dbReference>
<dbReference type="Pfam" id="PF01564">
    <property type="entry name" value="Spermine_synth"/>
    <property type="match status" value="1"/>
</dbReference>
<keyword evidence="6" id="KW-1185">Reference proteome</keyword>
<evidence type="ECO:0000313" key="5">
    <source>
        <dbReference type="EMBL" id="CAH3032459.1"/>
    </source>
</evidence>
<dbReference type="Proteomes" id="UP001159405">
    <property type="component" value="Unassembled WGS sequence"/>
</dbReference>
<feature type="non-terminal residue" evidence="5">
    <location>
        <position position="389"/>
    </location>
</feature>
<dbReference type="InterPro" id="IPR037163">
    <property type="entry name" value="Spermidine_synt_N_sf"/>
</dbReference>
<organism evidence="5 6">
    <name type="scientific">Porites lobata</name>
    <dbReference type="NCBI Taxonomy" id="104759"/>
    <lineage>
        <taxon>Eukaryota</taxon>
        <taxon>Metazoa</taxon>
        <taxon>Cnidaria</taxon>
        <taxon>Anthozoa</taxon>
        <taxon>Hexacorallia</taxon>
        <taxon>Scleractinia</taxon>
        <taxon>Fungiina</taxon>
        <taxon>Poritidae</taxon>
        <taxon>Porites</taxon>
    </lineage>
</organism>
<name>A0ABN8MT06_9CNID</name>
<dbReference type="EMBL" id="CALNXK010000001">
    <property type="protein sequence ID" value="CAH3032459.1"/>
    <property type="molecule type" value="Genomic_DNA"/>
</dbReference>
<dbReference type="PROSITE" id="PS01330">
    <property type="entry name" value="PABS_1"/>
    <property type="match status" value="1"/>
</dbReference>
<gene>
    <name evidence="5" type="ORF">PLOB_00000529</name>
</gene>
<feature type="non-terminal residue" evidence="5">
    <location>
        <position position="1"/>
    </location>
</feature>
<feature type="active site" description="Proton acceptor" evidence="3">
    <location>
        <position position="308"/>
    </location>
</feature>
<keyword evidence="2 3" id="KW-0808">Transferase</keyword>
<evidence type="ECO:0000313" key="6">
    <source>
        <dbReference type="Proteomes" id="UP001159405"/>
    </source>
</evidence>
<reference evidence="5 6" key="1">
    <citation type="submission" date="2022-05" db="EMBL/GenBank/DDBJ databases">
        <authorList>
            <consortium name="Genoscope - CEA"/>
            <person name="William W."/>
        </authorList>
    </citation>
    <scope>NUCLEOTIDE SEQUENCE [LARGE SCALE GENOMIC DNA]</scope>
</reference>
<sequence>FDVDSPLTGGITRDILADNRWENVSELTDALSSIMSVKQSFLDFRVTPDASGKWMKPAQDKISEIVKATFQANSCFSTSSVTLFTGVNGVESTLRLFPDGLITLDIIQYIKDVSEEKLLCRQDYTDLRDKVDEALSCVKADFIPTICRGRDVLCYHDTSDGINKEYDFDKEVFRHKSQYQDIWIVHSKRFGNMLFLDLVEMIAESDIVYTKTLLGNGRENYKDKEILILGGGDGGVLHELLKESPKFVTMVEIDKIVVEAAAKYLRSVCGDTLDSHTGPNYEVRFDDCIKALKEYVELGKTFDYVINDLTDIPINVSLQDSNWDFVREISNLTLQVLKPGGKFFAQGTNGALCKKEIEQYEDSLRNLCFPVEFKRESTHVPSFEDRYPL</sequence>
<dbReference type="Pfam" id="PF17284">
    <property type="entry name" value="Spermine_synt_N"/>
    <property type="match status" value="1"/>
</dbReference>
<dbReference type="InterPro" id="IPR030374">
    <property type="entry name" value="PABS"/>
</dbReference>
<comment type="similarity">
    <text evidence="1">Belongs to the spermidine/spermine synthase family.</text>
</comment>
<keyword evidence="3" id="KW-0620">Polyamine biosynthesis</keyword>
<evidence type="ECO:0000256" key="2">
    <source>
        <dbReference type="ARBA" id="ARBA00022679"/>
    </source>
</evidence>
<evidence type="ECO:0000256" key="1">
    <source>
        <dbReference type="ARBA" id="ARBA00007867"/>
    </source>
</evidence>
<dbReference type="InterPro" id="IPR029063">
    <property type="entry name" value="SAM-dependent_MTases_sf"/>
</dbReference>